<keyword evidence="1" id="KW-0472">Membrane</keyword>
<proteinExistence type="predicted"/>
<protein>
    <submittedName>
        <fullName evidence="2">Uncharacterized protein</fullName>
    </submittedName>
</protein>
<dbReference type="EMBL" id="MVGJ01000120">
    <property type="protein sequence ID" value="OOL79925.1"/>
    <property type="molecule type" value="Genomic_DNA"/>
</dbReference>
<evidence type="ECO:0000313" key="3">
    <source>
        <dbReference type="EMBL" id="SAM54875.1"/>
    </source>
</evidence>
<reference evidence="3 4" key="1">
    <citation type="submission" date="2016-04" db="EMBL/GenBank/DDBJ databases">
        <authorList>
            <person name="Millard A."/>
        </authorList>
    </citation>
    <scope>NUCLEOTIDE SEQUENCE [LARGE SCALE GENOMIC DNA]</scope>
    <source>
        <strain evidence="3">Isolate 22</strain>
    </source>
</reference>
<evidence type="ECO:0000313" key="4">
    <source>
        <dbReference type="Proteomes" id="UP000183509"/>
    </source>
</evidence>
<feature type="transmembrane region" description="Helical" evidence="1">
    <location>
        <begin position="80"/>
        <end position="101"/>
    </location>
</feature>
<dbReference type="Proteomes" id="UP000183509">
    <property type="component" value="Unassembled WGS sequence"/>
</dbReference>
<dbReference type="AlphaFoldDB" id="A0A133CPH0"/>
<dbReference type="InterPro" id="IPR045691">
    <property type="entry name" value="DUF6056"/>
</dbReference>
<name>A0A133CPH0_ENTFC</name>
<sequence>MNKHNRKITNNKELILLLIGIWGIFLLFNMYMPTMRADDVVYASRLDELGYLGASIEHYKTWSSRIIIELFLMFFSKHFMLWKLLNSTIMLGIVVLLCKYVESIKYFV</sequence>
<evidence type="ECO:0000256" key="1">
    <source>
        <dbReference type="SAM" id="Phobius"/>
    </source>
</evidence>
<organism evidence="2 5">
    <name type="scientific">Enterococcus faecium</name>
    <name type="common">Streptococcus faecium</name>
    <dbReference type="NCBI Taxonomy" id="1352"/>
    <lineage>
        <taxon>Bacteria</taxon>
        <taxon>Bacillati</taxon>
        <taxon>Bacillota</taxon>
        <taxon>Bacilli</taxon>
        <taxon>Lactobacillales</taxon>
        <taxon>Enterococcaceae</taxon>
        <taxon>Enterococcus</taxon>
    </lineage>
</organism>
<reference evidence="2 5" key="2">
    <citation type="submission" date="2017-02" db="EMBL/GenBank/DDBJ databases">
        <title>Clonality and virulence of isolates of VRE in Hematopoietic Stem Cell Transplanted (HSCT) patients.</title>
        <authorList>
            <person name="Marchi A.P."/>
            <person name="Martins R.C."/>
            <person name="Marie S.K."/>
            <person name="Levin A.S."/>
            <person name="Costa S.F."/>
        </authorList>
    </citation>
    <scope>NUCLEOTIDE SEQUENCE [LARGE SCALE GENOMIC DNA]</scope>
    <source>
        <strain evidence="2 5">LIM1759</strain>
    </source>
</reference>
<dbReference type="STRING" id="1352.AL014_05035"/>
<keyword evidence="1" id="KW-1133">Transmembrane helix</keyword>
<evidence type="ECO:0000313" key="5">
    <source>
        <dbReference type="Proteomes" id="UP000191171"/>
    </source>
</evidence>
<comment type="caution">
    <text evidence="2">The sequence shown here is derived from an EMBL/GenBank/DDBJ whole genome shotgun (WGS) entry which is preliminary data.</text>
</comment>
<dbReference type="Proteomes" id="UP000191171">
    <property type="component" value="Unassembled WGS sequence"/>
</dbReference>
<dbReference type="RefSeq" id="WP_002321661.1">
    <property type="nucleotide sequence ID" value="NZ_JAINTP010000071.1"/>
</dbReference>
<feature type="transmembrane region" description="Helical" evidence="1">
    <location>
        <begin position="14"/>
        <end position="32"/>
    </location>
</feature>
<dbReference type="Pfam" id="PF19528">
    <property type="entry name" value="DUF6056"/>
    <property type="match status" value="1"/>
</dbReference>
<dbReference type="EMBL" id="FKLM01000193">
    <property type="protein sequence ID" value="SAM54875.1"/>
    <property type="molecule type" value="Genomic_DNA"/>
</dbReference>
<keyword evidence="1" id="KW-0812">Transmembrane</keyword>
<gene>
    <name evidence="2" type="ORF">B1P95_13885</name>
    <name evidence="3" type="ORF">DTPHA_603235</name>
</gene>
<accession>A0A133CPH0</accession>
<evidence type="ECO:0000313" key="2">
    <source>
        <dbReference type="EMBL" id="OOL79925.1"/>
    </source>
</evidence>